<keyword evidence="1" id="KW-1133">Transmembrane helix</keyword>
<dbReference type="AlphaFoldDB" id="A0A455UDW7"/>
<reference evidence="2 3" key="1">
    <citation type="journal article" date="2019" name="Microbiol. Resour. Announc.">
        <title>Complete Genome Sequence of Halomonas sulfidaeris Strain Esulfide1 Isolated from a Metal Sulfide Rock at a Depth of 2,200 Meters, Obtained Using Nanopore Sequencing.</title>
        <authorList>
            <person name="Saito M."/>
            <person name="Nishigata A."/>
            <person name="Galipon J."/>
            <person name="Arakawa K."/>
        </authorList>
    </citation>
    <scope>NUCLEOTIDE SEQUENCE [LARGE SCALE GENOMIC DNA]</scope>
    <source>
        <strain evidence="2 3">ATCC BAA-803</strain>
    </source>
</reference>
<dbReference type="EMBL" id="AP019514">
    <property type="protein sequence ID" value="BBI63827.1"/>
    <property type="molecule type" value="Genomic_DNA"/>
</dbReference>
<evidence type="ECO:0000313" key="2">
    <source>
        <dbReference type="EMBL" id="BBI63827.1"/>
    </source>
</evidence>
<feature type="transmembrane region" description="Helical" evidence="1">
    <location>
        <begin position="27"/>
        <end position="44"/>
    </location>
</feature>
<dbReference type="PANTHER" id="PTHR43849">
    <property type="entry name" value="BLL3936 PROTEIN"/>
    <property type="match status" value="1"/>
</dbReference>
<dbReference type="KEGG" id="hsr:HSBAA_51330"/>
<dbReference type="PANTHER" id="PTHR43849:SF2">
    <property type="entry name" value="BLL3936 PROTEIN"/>
    <property type="match status" value="1"/>
</dbReference>
<accession>A0A455UDW7</accession>
<organism evidence="2 3">
    <name type="scientific">Vreelandella sulfidaeris</name>
    <dbReference type="NCBI Taxonomy" id="115553"/>
    <lineage>
        <taxon>Bacteria</taxon>
        <taxon>Pseudomonadati</taxon>
        <taxon>Pseudomonadota</taxon>
        <taxon>Gammaproteobacteria</taxon>
        <taxon>Oceanospirillales</taxon>
        <taxon>Halomonadaceae</taxon>
        <taxon>Vreelandella</taxon>
    </lineage>
</organism>
<evidence type="ECO:0000313" key="3">
    <source>
        <dbReference type="Proteomes" id="UP000320231"/>
    </source>
</evidence>
<evidence type="ECO:0008006" key="4">
    <source>
        <dbReference type="Google" id="ProtNLM"/>
    </source>
</evidence>
<evidence type="ECO:0000256" key="1">
    <source>
        <dbReference type="SAM" id="Phobius"/>
    </source>
</evidence>
<keyword evidence="1" id="KW-0472">Membrane</keyword>
<feature type="transmembrane region" description="Helical" evidence="1">
    <location>
        <begin position="56"/>
        <end position="76"/>
    </location>
</feature>
<proteinExistence type="predicted"/>
<sequence length="120" mass="12813">MVLAAAAAFCGAYMFMFYEQLSQRPGAPILQDVIIGIAGILLLLEATRRALGPPLMVVASVFLVYSLAGPWMPGILSHGGVSLYGLINHQWLTTQGVFGIALGVSTSFVFPICTVRRSAR</sequence>
<protein>
    <recommendedName>
        <fullName evidence="4">TRAP C4-dicarboxylate transport system permease DctM subunit domain-containing protein</fullName>
    </recommendedName>
</protein>
<feature type="transmembrane region" description="Helical" evidence="1">
    <location>
        <begin position="96"/>
        <end position="115"/>
    </location>
</feature>
<dbReference type="Proteomes" id="UP000320231">
    <property type="component" value="Chromosome"/>
</dbReference>
<keyword evidence="1" id="KW-0812">Transmembrane</keyword>
<name>A0A455UDW7_9GAMM</name>
<gene>
    <name evidence="2" type="ORF">HSBAA_51330</name>
</gene>